<comment type="caution">
    <text evidence="2">The sequence shown here is derived from an EMBL/GenBank/DDBJ whole genome shotgun (WGS) entry which is preliminary data.</text>
</comment>
<dbReference type="PANTHER" id="PTHR33442">
    <property type="entry name" value="TRANS-3-HYDROXY-L-PROLINE DEHYDRATASE"/>
    <property type="match status" value="1"/>
</dbReference>
<dbReference type="Pfam" id="PF05544">
    <property type="entry name" value="Pro_racemase"/>
    <property type="match status" value="1"/>
</dbReference>
<sequence length="337" mass="35822">MERISTIDYHTAGEPFRIVPEPPVPLPGATVADRRRLAIDSADARRLRELLCFEPRGHADMYGGFLVPPDDDGAHLGVLFWHKDGFSTACGHGTIALGVWAVDSGLVAAPADGSVEVVVDVPSGRVTARVHRDHGRTAAVDFINVPSYVVASDIKLTTSRGELSVTVAYGGALYATVDATTAGLRVDPGHYRDLIDLGREIKWALDDSAHAAHASDPRLSGIYGTIWYEELPSPDGQVHQRNVTVFADGEVDRSPCGSGTSARLAVLAAEGRVAVNGPRLQHESIVGSRFTGTVVATTTADGYPAVIPQVTGLAYPTGEHTFVVHPEDPLVPGFVLR</sequence>
<dbReference type="Gene3D" id="3.10.310.10">
    <property type="entry name" value="Diaminopimelate Epimerase, Chain A, domain 1"/>
    <property type="match status" value="2"/>
</dbReference>
<evidence type="ECO:0000256" key="1">
    <source>
        <dbReference type="ARBA" id="ARBA00007529"/>
    </source>
</evidence>
<reference evidence="2 3" key="1">
    <citation type="submission" date="2022-06" db="EMBL/GenBank/DDBJ databases">
        <title>New Species of the Genus Actinoplanes, ActinopZanes ferrugineus.</title>
        <authorList>
            <person name="Ding P."/>
        </authorList>
    </citation>
    <scope>NUCLEOTIDE SEQUENCE [LARGE SCALE GENOMIC DNA]</scope>
    <source>
        <strain evidence="2 3">TRM88003</strain>
    </source>
</reference>
<dbReference type="PIRSF" id="PIRSF029792">
    <property type="entry name" value="Pro_racemase"/>
    <property type="match status" value="1"/>
</dbReference>
<dbReference type="RefSeq" id="WP_253243060.1">
    <property type="nucleotide sequence ID" value="NZ_JAMYJR010000053.1"/>
</dbReference>
<comment type="similarity">
    <text evidence="1">Belongs to the proline racemase family.</text>
</comment>
<proteinExistence type="inferred from homology"/>
<dbReference type="InterPro" id="IPR008794">
    <property type="entry name" value="Pro_racemase_fam"/>
</dbReference>
<protein>
    <submittedName>
        <fullName evidence="2">Proline racemase family protein</fullName>
    </submittedName>
</protein>
<dbReference type="Proteomes" id="UP001523369">
    <property type="component" value="Unassembled WGS sequence"/>
</dbReference>
<organism evidence="2 3">
    <name type="scientific">Paractinoplanes aksuensis</name>
    <dbReference type="NCBI Taxonomy" id="2939490"/>
    <lineage>
        <taxon>Bacteria</taxon>
        <taxon>Bacillati</taxon>
        <taxon>Actinomycetota</taxon>
        <taxon>Actinomycetes</taxon>
        <taxon>Micromonosporales</taxon>
        <taxon>Micromonosporaceae</taxon>
        <taxon>Paractinoplanes</taxon>
    </lineage>
</organism>
<name>A0ABT1E1N6_9ACTN</name>
<evidence type="ECO:0000313" key="3">
    <source>
        <dbReference type="Proteomes" id="UP001523369"/>
    </source>
</evidence>
<dbReference type="PANTHER" id="PTHR33442:SF1">
    <property type="entry name" value="TRANS-3-HYDROXY-L-PROLINE DEHYDRATASE"/>
    <property type="match status" value="1"/>
</dbReference>
<dbReference type="SUPFAM" id="SSF54506">
    <property type="entry name" value="Diaminopimelate epimerase-like"/>
    <property type="match status" value="1"/>
</dbReference>
<keyword evidence="3" id="KW-1185">Reference proteome</keyword>
<gene>
    <name evidence="2" type="ORF">M1L60_41320</name>
</gene>
<dbReference type="EMBL" id="JAMYJR010000053">
    <property type="protein sequence ID" value="MCO8277039.1"/>
    <property type="molecule type" value="Genomic_DNA"/>
</dbReference>
<dbReference type="SFLD" id="SFLDS00028">
    <property type="entry name" value="Proline_Racemase"/>
    <property type="match status" value="1"/>
</dbReference>
<accession>A0ABT1E1N6</accession>
<evidence type="ECO:0000313" key="2">
    <source>
        <dbReference type="EMBL" id="MCO8277039.1"/>
    </source>
</evidence>